<dbReference type="SMART" id="SM00926">
    <property type="entry name" value="Molybdop_Fe4S4"/>
    <property type="match status" value="1"/>
</dbReference>
<protein>
    <submittedName>
        <fullName evidence="8">Molybdopterin oxidoreductase</fullName>
    </submittedName>
</protein>
<dbReference type="PROSITE" id="PS51669">
    <property type="entry name" value="4FE4S_MOW_BIS_MGD"/>
    <property type="match status" value="1"/>
</dbReference>
<evidence type="ECO:0000256" key="3">
    <source>
        <dbReference type="ARBA" id="ARBA00022723"/>
    </source>
</evidence>
<evidence type="ECO:0000313" key="9">
    <source>
        <dbReference type="Proteomes" id="UP000466831"/>
    </source>
</evidence>
<organism evidence="8 9">
    <name type="scientific">Mycobacterium marseillense</name>
    <dbReference type="NCBI Taxonomy" id="701042"/>
    <lineage>
        <taxon>Bacteria</taxon>
        <taxon>Bacillati</taxon>
        <taxon>Actinomycetota</taxon>
        <taxon>Actinomycetes</taxon>
        <taxon>Mycobacteriales</taxon>
        <taxon>Mycobacteriaceae</taxon>
        <taxon>Mycobacterium</taxon>
        <taxon>Mycobacterium avium complex (MAC)</taxon>
    </lineage>
</organism>
<comment type="similarity">
    <text evidence="1">Belongs to the prokaryotic molybdopterin-containing oxidoreductase family.</text>
</comment>
<dbReference type="Proteomes" id="UP000466831">
    <property type="component" value="Chromosome"/>
</dbReference>
<keyword evidence="2" id="KW-0004">4Fe-4S</keyword>
<dbReference type="InterPro" id="IPR006963">
    <property type="entry name" value="Mopterin_OxRdtase_4Fe-4S_dom"/>
</dbReference>
<evidence type="ECO:0000256" key="4">
    <source>
        <dbReference type="ARBA" id="ARBA00023004"/>
    </source>
</evidence>
<dbReference type="PROSITE" id="PS00551">
    <property type="entry name" value="MOLYBDOPTERIN_PROK_1"/>
    <property type="match status" value="1"/>
</dbReference>
<evidence type="ECO:0000256" key="1">
    <source>
        <dbReference type="ARBA" id="ARBA00010312"/>
    </source>
</evidence>
<keyword evidence="3" id="KW-0479">Metal-binding</keyword>
<evidence type="ECO:0000313" key="8">
    <source>
        <dbReference type="EMBL" id="BBY11904.1"/>
    </source>
</evidence>
<dbReference type="InterPro" id="IPR006656">
    <property type="entry name" value="Mopterin_OxRdtase"/>
</dbReference>
<evidence type="ECO:0000259" key="7">
    <source>
        <dbReference type="PROSITE" id="PS51669"/>
    </source>
</evidence>
<proteinExistence type="inferred from homology"/>
<dbReference type="InterPro" id="IPR050612">
    <property type="entry name" value="Prok_Mopterin_Oxidored"/>
</dbReference>
<dbReference type="Gene3D" id="2.40.40.20">
    <property type="match status" value="1"/>
</dbReference>
<dbReference type="Pfam" id="PF01568">
    <property type="entry name" value="Molydop_binding"/>
    <property type="match status" value="1"/>
</dbReference>
<dbReference type="Gene3D" id="3.40.228.10">
    <property type="entry name" value="Dimethylsulfoxide Reductase, domain 2"/>
    <property type="match status" value="1"/>
</dbReference>
<name>A0ABN5ZU92_9MYCO</name>
<feature type="domain" description="4Fe-4S Mo/W bis-MGD-type" evidence="7">
    <location>
        <begin position="6"/>
        <end position="62"/>
    </location>
</feature>
<dbReference type="RefSeq" id="WP_232067455.1">
    <property type="nucleotide sequence ID" value="NZ_AP022584.1"/>
</dbReference>
<evidence type="ECO:0000256" key="2">
    <source>
        <dbReference type="ARBA" id="ARBA00022485"/>
    </source>
</evidence>
<dbReference type="EMBL" id="AP022584">
    <property type="protein sequence ID" value="BBY11904.1"/>
    <property type="molecule type" value="Genomic_DNA"/>
</dbReference>
<keyword evidence="5" id="KW-0411">Iron-sulfur</keyword>
<dbReference type="PANTHER" id="PTHR43742:SF6">
    <property type="entry name" value="OXIDOREDUCTASE YYAE-RELATED"/>
    <property type="match status" value="1"/>
</dbReference>
<feature type="region of interest" description="Disordered" evidence="6">
    <location>
        <begin position="35"/>
        <end position="60"/>
    </location>
</feature>
<dbReference type="SUPFAM" id="SSF53706">
    <property type="entry name" value="Formate dehydrogenase/DMSO reductase, domains 1-3"/>
    <property type="match status" value="1"/>
</dbReference>
<keyword evidence="9" id="KW-1185">Reference proteome</keyword>
<sequence>MAAEGVRTIRSFCRICTTVCGILVDVDGDTVVDVRGDREHPRSKGYTCPKGRSLGKMHHHPHRLDRPMMRVDDALVPTTWQECLDDLGERLRQVIDRHGPGSVGIFFGSGLGMDTTGYRMAQGLHAAIGTPAKFSPMTIDGTAKVLIADLMGGTSALSGRPDYDNADLLLLVGTNPVVSHGHNIAMPNPRGYLRGLTGRGQLWVVDPRHTETARMATGHLAPRPGTDYAVLAFLVRELLSDGADREFVRRHTADSDALATAVAPFTLDRTTELTDADPVGLAELLAAVRHTGRIAVETGTGVTMSATANVTQWLAYALMAVTGSLNRPGGFWFHPGYWYQLETFELPISGPDGSFGPGPRSRPELRSMLDEWPCAALPDEISAGNIRAVLNLGGSMVTAFPNAGELTAALRKLDVLATLEIIGNETTELSTHVLATTDQLERPDVTLWDVLLTQVGAQYTPAVVDPIGDRRSTWWVLAELGQRLGHVLADTSQPITDDAMLAGVTAGARLPMEDLIEQRCVRVGHELPAPWVDRHIERLGGWRLAPAILVDQLATLEQPAPLVLVPRRQRSMLNSQLEYLGEPSEVLMHPDDAAAAGVVDHQEVTVRSASGELIGVAKIDPAIRRGAVSIPHGHAHRANVNLLTSKDELDPITGMTHYSGVAVSVQAATAPGIRPTADAPQVIATLG</sequence>
<dbReference type="SUPFAM" id="SSF50692">
    <property type="entry name" value="ADC-like"/>
    <property type="match status" value="1"/>
</dbReference>
<dbReference type="InterPro" id="IPR009010">
    <property type="entry name" value="Asp_de-COase-like_dom_sf"/>
</dbReference>
<accession>A0ABN5ZU92</accession>
<evidence type="ECO:0000256" key="6">
    <source>
        <dbReference type="SAM" id="MobiDB-lite"/>
    </source>
</evidence>
<dbReference type="PANTHER" id="PTHR43742">
    <property type="entry name" value="TRIMETHYLAMINE-N-OXIDE REDUCTASE"/>
    <property type="match status" value="1"/>
</dbReference>
<reference evidence="8 9" key="1">
    <citation type="journal article" date="2019" name="Emerg. Microbes Infect.">
        <title>Comprehensive subspecies identification of 175 nontuberculous mycobacteria species based on 7547 genomic profiles.</title>
        <authorList>
            <person name="Matsumoto Y."/>
            <person name="Kinjo T."/>
            <person name="Motooka D."/>
            <person name="Nabeya D."/>
            <person name="Jung N."/>
            <person name="Uechi K."/>
            <person name="Horii T."/>
            <person name="Iida T."/>
            <person name="Fujita J."/>
            <person name="Nakamura S."/>
        </authorList>
    </citation>
    <scope>NUCLEOTIDE SEQUENCE [LARGE SCALE GENOMIC DNA]</scope>
    <source>
        <strain evidence="8 9">JCM 17324</strain>
    </source>
</reference>
<gene>
    <name evidence="8" type="ORF">MMARJ_26440</name>
</gene>
<dbReference type="InterPro" id="IPR006657">
    <property type="entry name" value="MoPterin_dinucl-bd_dom"/>
</dbReference>
<dbReference type="Gene3D" id="2.20.25.90">
    <property type="entry name" value="ADC-like domains"/>
    <property type="match status" value="1"/>
</dbReference>
<dbReference type="Gene3D" id="3.40.50.740">
    <property type="match status" value="1"/>
</dbReference>
<dbReference type="InterPro" id="IPR027467">
    <property type="entry name" value="MopterinOxRdtase_cofactor_BS"/>
</dbReference>
<keyword evidence="4" id="KW-0408">Iron</keyword>
<dbReference type="Pfam" id="PF04879">
    <property type="entry name" value="Molybdop_Fe4S4"/>
    <property type="match status" value="1"/>
</dbReference>
<evidence type="ECO:0000256" key="5">
    <source>
        <dbReference type="ARBA" id="ARBA00023014"/>
    </source>
</evidence>
<dbReference type="Pfam" id="PF00384">
    <property type="entry name" value="Molybdopterin"/>
    <property type="match status" value="1"/>
</dbReference>